<dbReference type="GO" id="GO:0006281">
    <property type="term" value="P:DNA repair"/>
    <property type="evidence" value="ECO:0007669"/>
    <property type="project" value="InterPro"/>
</dbReference>
<dbReference type="Pfam" id="PF06087">
    <property type="entry name" value="Tyr-DNA_phospho"/>
    <property type="match status" value="1"/>
</dbReference>
<evidence type="ECO:0000259" key="12">
    <source>
        <dbReference type="SMART" id="SM00849"/>
    </source>
</evidence>
<dbReference type="SMART" id="SM00849">
    <property type="entry name" value="Lactamase_B"/>
    <property type="match status" value="1"/>
</dbReference>
<dbReference type="InterPro" id="IPR022712">
    <property type="entry name" value="Beta_Casp"/>
</dbReference>
<accession>A0A139HSM0</accession>
<dbReference type="InterPro" id="IPR011108">
    <property type="entry name" value="RMMBL"/>
</dbReference>
<keyword evidence="3" id="KW-0507">mRNA processing</keyword>
<dbReference type="InterPro" id="IPR036866">
    <property type="entry name" value="RibonucZ/Hydroxyglut_hydro"/>
</dbReference>
<feature type="compositionally biased region" description="Polar residues" evidence="11">
    <location>
        <begin position="1008"/>
        <end position="1029"/>
    </location>
</feature>
<name>A0A139HSM0_9PEZI</name>
<dbReference type="SUPFAM" id="SSF56024">
    <property type="entry name" value="Phospholipase D/nuclease"/>
    <property type="match status" value="2"/>
</dbReference>
<dbReference type="GO" id="GO:0005847">
    <property type="term" value="C:mRNA cleavage and polyadenylation specificity factor complex"/>
    <property type="evidence" value="ECO:0007669"/>
    <property type="project" value="TreeGrafter"/>
</dbReference>
<feature type="active site" description="Proton donor/acceptor" evidence="8">
    <location>
        <position position="1399"/>
    </location>
</feature>
<evidence type="ECO:0000313" key="16">
    <source>
        <dbReference type="Proteomes" id="UP000070133"/>
    </source>
</evidence>
<keyword evidence="16" id="KW-1185">Reference proteome</keyword>
<gene>
    <name evidence="15" type="ORF">AC578_10972</name>
</gene>
<dbReference type="Gene3D" id="3.40.50.10890">
    <property type="match status" value="1"/>
</dbReference>
<dbReference type="GO" id="GO:0004521">
    <property type="term" value="F:RNA endonuclease activity"/>
    <property type="evidence" value="ECO:0007669"/>
    <property type="project" value="TreeGrafter"/>
</dbReference>
<feature type="region of interest" description="Disordered" evidence="11">
    <location>
        <begin position="705"/>
        <end position="744"/>
    </location>
</feature>
<feature type="binding site" evidence="9">
    <location>
        <position position="1158"/>
    </location>
    <ligand>
        <name>substrate</name>
    </ligand>
</feature>
<evidence type="ECO:0000256" key="1">
    <source>
        <dbReference type="ARBA" id="ARBA00004123"/>
    </source>
</evidence>
<evidence type="ECO:0000256" key="4">
    <source>
        <dbReference type="ARBA" id="ARBA00022722"/>
    </source>
</evidence>
<feature type="region of interest" description="Disordered" evidence="11">
    <location>
        <begin position="1008"/>
        <end position="1049"/>
    </location>
</feature>
<comment type="subcellular location">
    <subcellularLocation>
        <location evidence="1">Nucleus</location>
    </subcellularLocation>
</comment>
<evidence type="ECO:0000256" key="9">
    <source>
        <dbReference type="PIRSR" id="PIRSR610347-2"/>
    </source>
</evidence>
<feature type="compositionally biased region" description="Basic and acidic residues" evidence="11">
    <location>
        <begin position="1030"/>
        <end position="1046"/>
    </location>
</feature>
<dbReference type="InterPro" id="IPR050698">
    <property type="entry name" value="MBL"/>
</dbReference>
<evidence type="ECO:0000256" key="11">
    <source>
        <dbReference type="SAM" id="MobiDB-lite"/>
    </source>
</evidence>
<dbReference type="SUPFAM" id="SSF56281">
    <property type="entry name" value="Metallo-hydrolase/oxidoreductase"/>
    <property type="match status" value="1"/>
</dbReference>
<comment type="caution">
    <text evidence="15">The sequence shown here is derived from an EMBL/GenBank/DDBJ whole genome shotgun (WGS) entry which is preliminary data.</text>
</comment>
<dbReference type="Pfam" id="PF10996">
    <property type="entry name" value="Beta-Casp"/>
    <property type="match status" value="1"/>
</dbReference>
<dbReference type="SMART" id="SM01027">
    <property type="entry name" value="Beta-Casp"/>
    <property type="match status" value="1"/>
</dbReference>
<dbReference type="GO" id="GO:0004534">
    <property type="term" value="F:5'-3' RNA exonuclease activity"/>
    <property type="evidence" value="ECO:0007669"/>
    <property type="project" value="TreeGrafter"/>
</dbReference>
<evidence type="ECO:0000256" key="5">
    <source>
        <dbReference type="ARBA" id="ARBA00022759"/>
    </source>
</evidence>
<evidence type="ECO:0000256" key="3">
    <source>
        <dbReference type="ARBA" id="ARBA00022664"/>
    </source>
</evidence>
<dbReference type="InterPro" id="IPR010347">
    <property type="entry name" value="Tdp1"/>
</dbReference>
<dbReference type="Gene3D" id="3.60.15.10">
    <property type="entry name" value="Ribonuclease Z/Hydroxyacylglutathione hydrolase-like"/>
    <property type="match status" value="1"/>
</dbReference>
<proteinExistence type="inferred from homology"/>
<evidence type="ECO:0000259" key="13">
    <source>
        <dbReference type="SMART" id="SM01027"/>
    </source>
</evidence>
<evidence type="ECO:0000259" key="14">
    <source>
        <dbReference type="SMART" id="SM01098"/>
    </source>
</evidence>
<dbReference type="Proteomes" id="UP000070133">
    <property type="component" value="Unassembled WGS sequence"/>
</dbReference>
<evidence type="ECO:0008006" key="17">
    <source>
        <dbReference type="Google" id="ProtNLM"/>
    </source>
</evidence>
<feature type="region of interest" description="Disordered" evidence="11">
    <location>
        <begin position="1452"/>
        <end position="1482"/>
    </location>
</feature>
<dbReference type="CDD" id="cd09122">
    <property type="entry name" value="PLDc_Tdp1_1"/>
    <property type="match status" value="1"/>
</dbReference>
<evidence type="ECO:0000256" key="10">
    <source>
        <dbReference type="PIRSR" id="PIRSR610347-3"/>
    </source>
</evidence>
<dbReference type="Pfam" id="PF16661">
    <property type="entry name" value="Lactamase_B_6"/>
    <property type="match status" value="1"/>
</dbReference>
<reference evidence="15 16" key="1">
    <citation type="submission" date="2015-07" db="EMBL/GenBank/DDBJ databases">
        <title>Comparative genomics of the Sigatoka disease complex on banana suggests a link between parallel evolutionary changes in Pseudocercospora fijiensis and Pseudocercospora eumusae and increased virulence on the banana host.</title>
        <authorList>
            <person name="Chang T.-C."/>
            <person name="Salvucci A."/>
            <person name="Crous P.W."/>
            <person name="Stergiopoulos I."/>
        </authorList>
    </citation>
    <scope>NUCLEOTIDE SEQUENCE [LARGE SCALE GENOMIC DNA]</scope>
    <source>
        <strain evidence="15 16">CBS 114824</strain>
    </source>
</reference>
<dbReference type="PANTHER" id="PTHR11203:SF11">
    <property type="entry name" value="CLEAVAGE AND POLYADENYLATION SPECIFICITY FACTOR SUBUNIT 3"/>
    <property type="match status" value="1"/>
</dbReference>
<dbReference type="SMART" id="SM01098">
    <property type="entry name" value="CPSF73-100_C"/>
    <property type="match status" value="1"/>
</dbReference>
<organism evidence="15 16">
    <name type="scientific">Pseudocercospora eumusae</name>
    <dbReference type="NCBI Taxonomy" id="321146"/>
    <lineage>
        <taxon>Eukaryota</taxon>
        <taxon>Fungi</taxon>
        <taxon>Dikarya</taxon>
        <taxon>Ascomycota</taxon>
        <taxon>Pezizomycotina</taxon>
        <taxon>Dothideomycetes</taxon>
        <taxon>Dothideomycetidae</taxon>
        <taxon>Mycosphaerellales</taxon>
        <taxon>Mycosphaerellaceae</taxon>
        <taxon>Pseudocercospora</taxon>
    </lineage>
</organism>
<dbReference type="Pfam" id="PF11718">
    <property type="entry name" value="CPSF73-100_C"/>
    <property type="match status" value="1"/>
</dbReference>
<feature type="compositionally biased region" description="Acidic residues" evidence="11">
    <location>
        <begin position="1462"/>
        <end position="1474"/>
    </location>
</feature>
<evidence type="ECO:0000256" key="2">
    <source>
        <dbReference type="ARBA" id="ARBA00010624"/>
    </source>
</evidence>
<keyword evidence="4" id="KW-0540">Nuclease</keyword>
<sequence length="1511" mass="166950">MATKRPHSAMNAQVEDEDPIDPSDELMFLALGGGNEVGRSCHIIQYKGKTVMLDAGIHPSYEGLGALPFYDEFDLSTVDLLLITHFHQDHSASLPYVLSKTNFAGRVYMTHPTKAIYKWTTQDAVRVHNTHTPASSSSGTDGYVSQLYTEQDILSTMPMIQTISFHTTHSHNGIRFTPYPAGHVLGACMYLIEIAGLNILFTGDYSRETDRHLIPATVPRNVKVDCLITESTFGISTRTPRQERENALIKSITTILNRGGRVLMPTTAVGNTQELLLILEDYWQRHEEYRKFPIYYASGLARKVMVVYQTYVDDMNDTIKAKFQASAVGQSVGEGGTAGPWDFQFVRALKGIDRFEDVGGSVVLASPGMLQNGPSRALLERWAPEAKNGVVITGYSVEGTMAKTILMEPDEIPAVTQNRSANMPSMGKRGGVEGEKQMIKRRCTVQEFNFAVHVDGQENREFIEEVGAPVVILVHGEKHNMNRLKSRLLGIGKMKVYSPANCEEVRIPFRQEKVARVVGRLASQIQPPTLLPSPPDSNGEDEDIEEGDVKRSKAVHDSSLGQVISGVLVQNDFKLSLMAPEDLKEYAGLATTTLICRQHITLASASPDLIKWALEGTFGSITTPISNGTKAETNGSDEAADEEVKRHENIIFEIMGGAVRVICKEHGVTELEWEGNATNDGIADAVMAVLLTVETSPAAVKHSSKLHSHSHEQDAKNYDGFGDSPVGEKQAKDALPRRNPHANITPEDRLNRLFMFLEAQFGEESITPIAKPNLRAIEPSSNGEVDAEEANEVDAMDVEKREASEVARLHALGIPVPGLEIKVDKSVAKVWLERLEVECANKTFGDRVRAVVERAVDTIAPIWHSIHKTPQIHKGASQRQPRVDFKAHRDCLLQLAAAYITQCSCSSFANLNMTPSDSDDDELKAAIAMSLRDSSVKGESKTATGISGLDRKAMEAERLARQQSRNNKRQRSISPPPVRSPRKAPKVEETSINLPSGARLNFLSSAIQDTQASQKPSAASTAISRMQQKVKTEPDHETDSKIKTEHLPPASLKYPNGAVKKTWAFGHERTGHDIKLEEVLEPSSVRTAVLSAFQWDVDWVLRKLKTPLNGGSTKCIFVMQAKEKSDRDKWREHASDMSDFLRLCFPNMNGLINCMHSKLMLLFHPHKLRIAIPTANLLNFDWGETGQMENSVFLIDLPRLSDVSETSLDDLPPFGRELMYFIQKQGLDQDVRDGVLKFDFSATKDMAFVHTVGGMSFKDEAARTGLLGLGSAVRGLGLSAGRDLEIDFAASSIGMLNEAQVNDLHTAARGIDLIAEAKNARSQAGADFFKKKKQKSSPAESSAAMSNVRIYFPTAETVRASTAGAAGTICLQRRHFEGKNFPRHIFRDYKSTRQGLLSHNKILCARSNKSNLAWVYVGSANMSKSAWGEVGAKRDENKITCRNWECGVILPVQKGEKPRDENGDEETDDDDEGEENSKQLVSMDAFAKTIDLPFEVPGDEYGDREPWYFTE</sequence>
<dbReference type="GO" id="GO:0006397">
    <property type="term" value="P:mRNA processing"/>
    <property type="evidence" value="ECO:0007669"/>
    <property type="project" value="UniProtKB-KW"/>
</dbReference>
<dbReference type="GO" id="GO:0008081">
    <property type="term" value="F:phosphoric diester hydrolase activity"/>
    <property type="evidence" value="ECO:0007669"/>
    <property type="project" value="InterPro"/>
</dbReference>
<dbReference type="FunFam" id="3.40.50.10890:FF:000004">
    <property type="entry name" value="Cleavage and polyadenylation specifity factor"/>
    <property type="match status" value="1"/>
</dbReference>
<dbReference type="PANTHER" id="PTHR11203">
    <property type="entry name" value="CLEAVAGE AND POLYADENYLATION SPECIFICITY FACTOR FAMILY MEMBER"/>
    <property type="match status" value="1"/>
</dbReference>
<feature type="region of interest" description="Disordered" evidence="11">
    <location>
        <begin position="957"/>
        <end position="993"/>
    </location>
</feature>
<feature type="domain" description="Beta-Casp" evidence="13">
    <location>
        <begin position="272"/>
        <end position="405"/>
    </location>
</feature>
<dbReference type="InterPro" id="IPR021718">
    <property type="entry name" value="CPSF73-100_C"/>
</dbReference>
<protein>
    <recommendedName>
        <fullName evidence="17">Metallo-beta-lactamase domain-containing protein</fullName>
    </recommendedName>
</protein>
<keyword evidence="7" id="KW-0539">Nucleus</keyword>
<evidence type="ECO:0000313" key="15">
    <source>
        <dbReference type="EMBL" id="KXT05461.1"/>
    </source>
</evidence>
<keyword evidence="6" id="KW-0378">Hydrolase</keyword>
<feature type="domain" description="Metallo-beta-lactamase" evidence="12">
    <location>
        <begin position="38"/>
        <end position="260"/>
    </location>
</feature>
<dbReference type="OrthoDB" id="10249535at2759"/>
<dbReference type="GO" id="GO:0003723">
    <property type="term" value="F:RNA binding"/>
    <property type="evidence" value="ECO:0007669"/>
    <property type="project" value="TreeGrafter"/>
</dbReference>
<feature type="binding site" evidence="9">
    <location>
        <position position="1401"/>
    </location>
    <ligand>
        <name>substrate</name>
    </ligand>
</feature>
<feature type="active site" description="Nucleophile" evidence="8">
    <location>
        <position position="1156"/>
    </location>
</feature>
<comment type="similarity">
    <text evidence="2">Belongs to the metallo-beta-lactamase superfamily. RNA-metabolizing metallo-beta-lactamase-like family. CPSF2/YSH1 subfamily.</text>
</comment>
<evidence type="ECO:0000256" key="7">
    <source>
        <dbReference type="ARBA" id="ARBA00023242"/>
    </source>
</evidence>
<dbReference type="CDD" id="cd16292">
    <property type="entry name" value="CPSF3-like_MBL-fold"/>
    <property type="match status" value="1"/>
</dbReference>
<feature type="domain" description="Pre-mRNA 3'-end-processing endonuclease polyadenylation factor C-term" evidence="14">
    <location>
        <begin position="560"/>
        <end position="862"/>
    </location>
</feature>
<dbReference type="InterPro" id="IPR001279">
    <property type="entry name" value="Metallo-B-lactamas"/>
</dbReference>
<feature type="site" description="Interaction with DNA" evidence="10">
    <location>
        <position position="1423"/>
    </location>
</feature>
<dbReference type="Pfam" id="PF07521">
    <property type="entry name" value="RMMBL"/>
    <property type="match status" value="1"/>
</dbReference>
<feature type="region of interest" description="Disordered" evidence="11">
    <location>
        <begin position="525"/>
        <end position="552"/>
    </location>
</feature>
<dbReference type="Gene3D" id="3.30.870.10">
    <property type="entry name" value="Endonuclease Chain A"/>
    <property type="match status" value="2"/>
</dbReference>
<keyword evidence="5" id="KW-0255">Endonuclease</keyword>
<evidence type="ECO:0000256" key="8">
    <source>
        <dbReference type="PIRSR" id="PIRSR610347-1"/>
    </source>
</evidence>
<evidence type="ECO:0000256" key="6">
    <source>
        <dbReference type="ARBA" id="ARBA00022801"/>
    </source>
</evidence>
<dbReference type="EMBL" id="LFZN01000013">
    <property type="protein sequence ID" value="KXT05461.1"/>
    <property type="molecule type" value="Genomic_DNA"/>
</dbReference>
<dbReference type="STRING" id="321146.A0A139HSM0"/>